<accession>A0A841E1P4</accession>
<evidence type="ECO:0000313" key="1">
    <source>
        <dbReference type="EMBL" id="MBB5996966.1"/>
    </source>
</evidence>
<reference evidence="1 2" key="1">
    <citation type="submission" date="2020-08" db="EMBL/GenBank/DDBJ databases">
        <title>Sequencing the genomes of 1000 actinobacteria strains.</title>
        <authorList>
            <person name="Klenk H.-P."/>
        </authorList>
    </citation>
    <scope>NUCLEOTIDE SEQUENCE [LARGE SCALE GENOMIC DNA]</scope>
    <source>
        <strain evidence="1 2">DSM 44593</strain>
    </source>
</reference>
<gene>
    <name evidence="1" type="ORF">HNR25_000717</name>
</gene>
<evidence type="ECO:0000313" key="2">
    <source>
        <dbReference type="Proteomes" id="UP000578077"/>
    </source>
</evidence>
<comment type="caution">
    <text evidence="1">The sequence shown here is derived from an EMBL/GenBank/DDBJ whole genome shotgun (WGS) entry which is preliminary data.</text>
</comment>
<organism evidence="1 2">
    <name type="scientific">Streptomonospora salina</name>
    <dbReference type="NCBI Taxonomy" id="104205"/>
    <lineage>
        <taxon>Bacteria</taxon>
        <taxon>Bacillati</taxon>
        <taxon>Actinomycetota</taxon>
        <taxon>Actinomycetes</taxon>
        <taxon>Streptosporangiales</taxon>
        <taxon>Nocardiopsidaceae</taxon>
        <taxon>Streptomonospora</taxon>
    </lineage>
</organism>
<dbReference type="EMBL" id="JACHLY010000001">
    <property type="protein sequence ID" value="MBB5996966.1"/>
    <property type="molecule type" value="Genomic_DNA"/>
</dbReference>
<name>A0A841E1P4_9ACTN</name>
<dbReference type="AlphaFoldDB" id="A0A841E1P4"/>
<sequence length="31" mass="3117">MGDSIETASVTSAVRLATPAEFAAMIADHPG</sequence>
<dbReference type="Proteomes" id="UP000578077">
    <property type="component" value="Unassembled WGS sequence"/>
</dbReference>
<keyword evidence="2" id="KW-1185">Reference proteome</keyword>
<proteinExistence type="predicted"/>
<protein>
    <submittedName>
        <fullName evidence="1">Uncharacterized protein</fullName>
    </submittedName>
</protein>